<dbReference type="OMA" id="TAANHIM"/>
<dbReference type="eggNOG" id="ENOG502R0WX">
    <property type="taxonomic scope" value="Eukaryota"/>
</dbReference>
<feature type="domain" description="Fungal-type protein kinase" evidence="2">
    <location>
        <begin position="150"/>
        <end position="565"/>
    </location>
</feature>
<dbReference type="InParanoid" id="K5XFH8"/>
<evidence type="ECO:0000313" key="3">
    <source>
        <dbReference type="EMBL" id="EKM82148.1"/>
    </source>
</evidence>
<dbReference type="RefSeq" id="XP_007327871.1">
    <property type="nucleotide sequence ID" value="XM_007327809.1"/>
</dbReference>
<dbReference type="PANTHER" id="PTHR38248:SF2">
    <property type="entry name" value="FUNK1 11"/>
    <property type="match status" value="1"/>
</dbReference>
<dbReference type="AlphaFoldDB" id="K5XFH8"/>
<dbReference type="InterPro" id="IPR040976">
    <property type="entry name" value="Pkinase_fungal"/>
</dbReference>
<dbReference type="HOGENOM" id="CLU_011584_2_0_1"/>
<dbReference type="KEGG" id="abp:AGABI1DRAFT105478"/>
<dbReference type="InterPro" id="IPR011009">
    <property type="entry name" value="Kinase-like_dom_sf"/>
</dbReference>
<keyword evidence="4" id="KW-1185">Reference proteome</keyword>
<accession>K5XFH8</accession>
<dbReference type="EMBL" id="JH971387">
    <property type="protein sequence ID" value="EKM82148.1"/>
    <property type="molecule type" value="Genomic_DNA"/>
</dbReference>
<protein>
    <recommendedName>
        <fullName evidence="2">Fungal-type protein kinase domain-containing protein</fullName>
    </recommendedName>
</protein>
<evidence type="ECO:0000259" key="2">
    <source>
        <dbReference type="Pfam" id="PF17667"/>
    </source>
</evidence>
<dbReference type="PANTHER" id="PTHR38248">
    <property type="entry name" value="FUNK1 6"/>
    <property type="match status" value="1"/>
</dbReference>
<dbReference type="SUPFAM" id="SSF56112">
    <property type="entry name" value="Protein kinase-like (PK-like)"/>
    <property type="match status" value="1"/>
</dbReference>
<reference evidence="4" key="1">
    <citation type="journal article" date="2012" name="Proc. Natl. Acad. Sci. U.S.A.">
        <title>Genome sequence of the button mushroom Agaricus bisporus reveals mechanisms governing adaptation to a humic-rich ecological niche.</title>
        <authorList>
            <person name="Morin E."/>
            <person name="Kohler A."/>
            <person name="Baker A.R."/>
            <person name="Foulongne-Oriol M."/>
            <person name="Lombard V."/>
            <person name="Nagy L.G."/>
            <person name="Ohm R.A."/>
            <person name="Patyshakuliyeva A."/>
            <person name="Brun A."/>
            <person name="Aerts A.L."/>
            <person name="Bailey A.M."/>
            <person name="Billette C."/>
            <person name="Coutinho P.M."/>
            <person name="Deakin G."/>
            <person name="Doddapaneni H."/>
            <person name="Floudas D."/>
            <person name="Grimwood J."/>
            <person name="Hilden K."/>
            <person name="Kuees U."/>
            <person name="LaButti K.M."/>
            <person name="Lapidus A."/>
            <person name="Lindquist E.A."/>
            <person name="Lucas S.M."/>
            <person name="Murat C."/>
            <person name="Riley R.W."/>
            <person name="Salamov A.A."/>
            <person name="Schmutz J."/>
            <person name="Subramanian V."/>
            <person name="Woesten H.A.B."/>
            <person name="Xu J."/>
            <person name="Eastwood D.C."/>
            <person name="Foster G.D."/>
            <person name="Sonnenberg A.S."/>
            <person name="Cullen D."/>
            <person name="de Vries R.P."/>
            <person name="Lundell T."/>
            <person name="Hibbett D.S."/>
            <person name="Henrissat B."/>
            <person name="Burton K.S."/>
            <person name="Kerrigan R.W."/>
            <person name="Challen M.P."/>
            <person name="Grigoriev I.V."/>
            <person name="Martin F."/>
        </authorList>
    </citation>
    <scope>NUCLEOTIDE SEQUENCE [LARGE SCALE GENOMIC DNA]</scope>
    <source>
        <strain evidence="4">JB137-S8 / ATCC MYA-4627 / FGSC 10392</strain>
    </source>
</reference>
<sequence>MFLCSLSDFLERLSPFSPHARWIDNAYDRLKEKKLLGTPANGNFPVKADPVREVLNEPDDMTAVKREAYFDTTPEHTDKSSIEHLANIVEALRNCADPHNERKSNMYRYKDSPDREVTVEMDFDFKMDGVIANPGTYEGGSKAIPLASGQTAVVMGFTKGDTPEKIYKKRQRLVTAANHIMNDDPRRNWTYGVTIESTNMSLWYFSRSYSMKSASFNFKKDFKTFIRVFLSFLYATEEELGYDPTIFRRYHDNKWCYIYKLETTKGTKYYRTIKPLYNSRKSRVWKVIEVTSPKDLAPILGGHEAALKDCWVDEGSLSEKEIQTEIFDRLKAVKETDYSWAPIGLQRKLKIGITFPEAYFVKVIWDWKLGVNKEKPECKHDPFLPSPRTSNTPTPLSAGQIPSVERGYKVKQHYRVVYADVGESLAYATSLSDAVRAFKDIFVALALLFLAGWVHRDVSEGNIILVRDEHGVRAKLNDLEYARPFNLEDGEPNTDSKTGTPYFMPLEIHRGKPLYRKRGPYKVSISSMHGVWNRYPQGRTHASPPVRYNFAHDLESLWWIIVWIVLNRVKGVPWLKRMIFTVFDFPHPDREDFFMMDDLLEANLQNLIVDTLCECKTHIFLTIYNHSLCEFYETGKRQEATSYQSIYDDVWEAMVIFVSNMSKIHMELEDPNTRVPPHLVSFPDSQYLNLGKRTRSGDNDSPGRERTAKDYSSRKKRKLGEDVFDGTYGGEAAEEDTVQDMAGITREESKR</sequence>
<dbReference type="GeneID" id="18822156"/>
<dbReference type="Pfam" id="PF17667">
    <property type="entry name" value="Pkinase_fungal"/>
    <property type="match status" value="1"/>
</dbReference>
<evidence type="ECO:0000313" key="4">
    <source>
        <dbReference type="Proteomes" id="UP000008493"/>
    </source>
</evidence>
<dbReference type="Gene3D" id="1.10.510.10">
    <property type="entry name" value="Transferase(Phosphotransferase) domain 1"/>
    <property type="match status" value="1"/>
</dbReference>
<name>K5XFH8_AGABU</name>
<gene>
    <name evidence="3" type="ORF">AGABI1DRAFT_105478</name>
</gene>
<dbReference type="OrthoDB" id="3260094at2759"/>
<proteinExistence type="predicted"/>
<feature type="compositionally biased region" description="Basic and acidic residues" evidence="1">
    <location>
        <begin position="695"/>
        <end position="713"/>
    </location>
</feature>
<organism evidence="3 4">
    <name type="scientific">Agaricus bisporus var. burnettii (strain JB137-S8 / ATCC MYA-4627 / FGSC 10392)</name>
    <name type="common">White button mushroom</name>
    <dbReference type="NCBI Taxonomy" id="597362"/>
    <lineage>
        <taxon>Eukaryota</taxon>
        <taxon>Fungi</taxon>
        <taxon>Dikarya</taxon>
        <taxon>Basidiomycota</taxon>
        <taxon>Agaricomycotina</taxon>
        <taxon>Agaricomycetes</taxon>
        <taxon>Agaricomycetidae</taxon>
        <taxon>Agaricales</taxon>
        <taxon>Agaricineae</taxon>
        <taxon>Agaricaceae</taxon>
        <taxon>Agaricus</taxon>
    </lineage>
</organism>
<feature type="region of interest" description="Disordered" evidence="1">
    <location>
        <begin position="689"/>
        <end position="751"/>
    </location>
</feature>
<evidence type="ECO:0000256" key="1">
    <source>
        <dbReference type="SAM" id="MobiDB-lite"/>
    </source>
</evidence>
<dbReference type="Proteomes" id="UP000008493">
    <property type="component" value="Unassembled WGS sequence"/>
</dbReference>